<gene>
    <name evidence="1" type="ORF">OUZ56_021033</name>
</gene>
<keyword evidence="2" id="KW-1185">Reference proteome</keyword>
<name>A0ABQ9ZG70_9CRUS</name>
<dbReference type="EMBL" id="JAOYFB010000003">
    <property type="protein sequence ID" value="KAK4011925.1"/>
    <property type="molecule type" value="Genomic_DNA"/>
</dbReference>
<protein>
    <submittedName>
        <fullName evidence="1">Uncharacterized protein</fullName>
    </submittedName>
</protein>
<sequence length="72" mass="8225">MGKVQSVKKKGSLVASPAAAADASYFRDLFSSFYFKVPETRRFPKRPWRAAHTQKKEKGTELMMMTGKIEIR</sequence>
<evidence type="ECO:0000313" key="2">
    <source>
        <dbReference type="Proteomes" id="UP001234178"/>
    </source>
</evidence>
<reference evidence="1 2" key="1">
    <citation type="journal article" date="2023" name="Nucleic Acids Res.">
        <title>The hologenome of Daphnia magna reveals possible DNA methylation and microbiome-mediated evolution of the host genome.</title>
        <authorList>
            <person name="Chaturvedi A."/>
            <person name="Li X."/>
            <person name="Dhandapani V."/>
            <person name="Marshall H."/>
            <person name="Kissane S."/>
            <person name="Cuenca-Cambronero M."/>
            <person name="Asole G."/>
            <person name="Calvet F."/>
            <person name="Ruiz-Romero M."/>
            <person name="Marangio P."/>
            <person name="Guigo R."/>
            <person name="Rago D."/>
            <person name="Mirbahai L."/>
            <person name="Eastwood N."/>
            <person name="Colbourne J.K."/>
            <person name="Zhou J."/>
            <person name="Mallon E."/>
            <person name="Orsini L."/>
        </authorList>
    </citation>
    <scope>NUCLEOTIDE SEQUENCE [LARGE SCALE GENOMIC DNA]</scope>
    <source>
        <strain evidence="1">LRV0_1</strain>
    </source>
</reference>
<organism evidence="1 2">
    <name type="scientific">Daphnia magna</name>
    <dbReference type="NCBI Taxonomy" id="35525"/>
    <lineage>
        <taxon>Eukaryota</taxon>
        <taxon>Metazoa</taxon>
        <taxon>Ecdysozoa</taxon>
        <taxon>Arthropoda</taxon>
        <taxon>Crustacea</taxon>
        <taxon>Branchiopoda</taxon>
        <taxon>Diplostraca</taxon>
        <taxon>Cladocera</taxon>
        <taxon>Anomopoda</taxon>
        <taxon>Daphniidae</taxon>
        <taxon>Daphnia</taxon>
    </lineage>
</organism>
<accession>A0ABQ9ZG70</accession>
<comment type="caution">
    <text evidence="1">The sequence shown here is derived from an EMBL/GenBank/DDBJ whole genome shotgun (WGS) entry which is preliminary data.</text>
</comment>
<dbReference type="Proteomes" id="UP001234178">
    <property type="component" value="Unassembled WGS sequence"/>
</dbReference>
<proteinExistence type="predicted"/>
<evidence type="ECO:0000313" key="1">
    <source>
        <dbReference type="EMBL" id="KAK4011925.1"/>
    </source>
</evidence>